<dbReference type="PANTHER" id="PTHR43798:SF33">
    <property type="entry name" value="HYDROLASE, PUTATIVE (AFU_ORTHOLOGUE AFUA_2G14860)-RELATED"/>
    <property type="match status" value="1"/>
</dbReference>
<reference evidence="2 3" key="1">
    <citation type="journal article" date="2020" name="Genes (Basel)">
        <title>Genomic Comparison of Insect Gut Symbionts from Divergent Burkholderia Subclades.</title>
        <authorList>
            <person name="Takeshita K."/>
            <person name="Kikuchi Y."/>
        </authorList>
    </citation>
    <scope>NUCLEOTIDE SEQUENCE [LARGE SCALE GENOMIC DNA]</scope>
    <source>
        <strain evidence="2 3">PGU16</strain>
        <plasmid evidence="2 3">PPGU16_p1</plasmid>
    </source>
</reference>
<keyword evidence="2" id="KW-0614">Plasmid</keyword>
<protein>
    <submittedName>
        <fullName evidence="2">Alpha/beta hydrolase</fullName>
    </submittedName>
</protein>
<geneLocation type="plasmid" evidence="2 3">
    <name>PPGU16_p1</name>
</geneLocation>
<dbReference type="InterPro" id="IPR029058">
    <property type="entry name" value="AB_hydrolase_fold"/>
</dbReference>
<dbReference type="KEGG" id="plad:PPGU16_64850"/>
<accession>A0A7I8BYW7</accession>
<evidence type="ECO:0000313" key="2">
    <source>
        <dbReference type="EMBL" id="BCF93418.1"/>
    </source>
</evidence>
<proteinExistence type="predicted"/>
<dbReference type="EMBL" id="AP023176">
    <property type="protein sequence ID" value="BCF93418.1"/>
    <property type="molecule type" value="Genomic_DNA"/>
</dbReference>
<evidence type="ECO:0000259" key="1">
    <source>
        <dbReference type="Pfam" id="PF00561"/>
    </source>
</evidence>
<dbReference type="GO" id="GO:0016787">
    <property type="term" value="F:hydrolase activity"/>
    <property type="evidence" value="ECO:0007669"/>
    <property type="project" value="UniProtKB-KW"/>
</dbReference>
<keyword evidence="3" id="KW-1185">Reference proteome</keyword>
<dbReference type="InterPro" id="IPR000073">
    <property type="entry name" value="AB_hydrolase_1"/>
</dbReference>
<gene>
    <name evidence="2" type="ORF">PPGU16_64850</name>
</gene>
<feature type="domain" description="AB hydrolase-1" evidence="1">
    <location>
        <begin position="26"/>
        <end position="260"/>
    </location>
</feature>
<dbReference type="AlphaFoldDB" id="A0A7I8BYW7"/>
<dbReference type="GO" id="GO:0016020">
    <property type="term" value="C:membrane"/>
    <property type="evidence" value="ECO:0007669"/>
    <property type="project" value="TreeGrafter"/>
</dbReference>
<dbReference type="Pfam" id="PF00561">
    <property type="entry name" value="Abhydrolase_1"/>
    <property type="match status" value="1"/>
</dbReference>
<evidence type="ECO:0000313" key="3">
    <source>
        <dbReference type="Proteomes" id="UP000510888"/>
    </source>
</evidence>
<dbReference type="PANTHER" id="PTHR43798">
    <property type="entry name" value="MONOACYLGLYCEROL LIPASE"/>
    <property type="match status" value="1"/>
</dbReference>
<name>A0A7I8BYW7_9BURK</name>
<sequence>MKETSVYVDGIRSPLLEAGPPEADEAVVFVHGNPGSGADWALLMSRVGEFGRALAMDMPGFGAADKPEQFDYSVPGYAYHLGRLLGECNVRRAHLVMHDFGGPWGLAWAAANPHSVASVTLIDTGILLNYRWHYLARIWQTRLLGEIFMATATRTGMQLLLRHGNPRGLPTEYVNKVYEHFDMRTRRAVLRLYRSTRETNGAMQTIADVLRPLDLPAHVVWGAHDPYISVEFAERQRDVFPRAEVLILRDSGHWPFIDNPEAVARSILPFLHRQMAHG</sequence>
<dbReference type="PRINTS" id="PR00111">
    <property type="entry name" value="ABHYDROLASE"/>
</dbReference>
<dbReference type="Gene3D" id="3.40.50.1820">
    <property type="entry name" value="alpha/beta hydrolase"/>
    <property type="match status" value="1"/>
</dbReference>
<organism evidence="2 3">
    <name type="scientific">Paraburkholderia largidicola</name>
    <dbReference type="NCBI Taxonomy" id="3014751"/>
    <lineage>
        <taxon>Bacteria</taxon>
        <taxon>Pseudomonadati</taxon>
        <taxon>Pseudomonadota</taxon>
        <taxon>Betaproteobacteria</taxon>
        <taxon>Burkholderiales</taxon>
        <taxon>Burkholderiaceae</taxon>
        <taxon>Paraburkholderia</taxon>
    </lineage>
</organism>
<dbReference type="RefSeq" id="WP_180726859.1">
    <property type="nucleotide sequence ID" value="NZ_AP023176.1"/>
</dbReference>
<dbReference type="InterPro" id="IPR050266">
    <property type="entry name" value="AB_hydrolase_sf"/>
</dbReference>
<dbReference type="Proteomes" id="UP000510888">
    <property type="component" value="Plasmid PPGU16_p1"/>
</dbReference>
<dbReference type="SUPFAM" id="SSF53474">
    <property type="entry name" value="alpha/beta-Hydrolases"/>
    <property type="match status" value="1"/>
</dbReference>
<keyword evidence="2" id="KW-0378">Hydrolase</keyword>